<organism evidence="1 2">
    <name type="scientific">Persea americana</name>
    <name type="common">Avocado</name>
    <dbReference type="NCBI Taxonomy" id="3435"/>
    <lineage>
        <taxon>Eukaryota</taxon>
        <taxon>Viridiplantae</taxon>
        <taxon>Streptophyta</taxon>
        <taxon>Embryophyta</taxon>
        <taxon>Tracheophyta</taxon>
        <taxon>Spermatophyta</taxon>
        <taxon>Magnoliopsida</taxon>
        <taxon>Magnoliidae</taxon>
        <taxon>Laurales</taxon>
        <taxon>Lauraceae</taxon>
        <taxon>Persea</taxon>
    </lineage>
</organism>
<sequence>MEESEKRRERLKAMRMEAAEVGVSNSEVAIASSNLSNPLLNCAATPSAPEDRHAVSRFDFYTDPMSAFSSSKKRNNDGSIGRQGYSSPLSNHSPVGQMSSSHSGARNPNMSPQQFQINYSPDQRSYETPLAVHWRTPTGVPSPFSGHRATSTHYSGRSPSYGRGRIPDYGYGSSSPKTNSGRGNYRRFNSISSPGSGRTNGRGRGYHAFVSAREQPERFYRKSMVEDPWRFLKPVVQSRLPKSMSMKKVPEAAAGFSSQSTLADSSWLPKSLSMKKVKVPEVAAGFSSQSSLADCLSHAFEEAVEDVDNK</sequence>
<proteinExistence type="predicted"/>
<gene>
    <name evidence="1" type="ORF">MRB53_007319</name>
</gene>
<comment type="caution">
    <text evidence="1">The sequence shown here is derived from an EMBL/GenBank/DDBJ whole genome shotgun (WGS) entry which is preliminary data.</text>
</comment>
<dbReference type="EMBL" id="CM056810">
    <property type="protein sequence ID" value="KAJ8645571.1"/>
    <property type="molecule type" value="Genomic_DNA"/>
</dbReference>
<evidence type="ECO:0000313" key="1">
    <source>
        <dbReference type="EMBL" id="KAJ8645571.1"/>
    </source>
</evidence>
<reference evidence="1 2" key="1">
    <citation type="journal article" date="2022" name="Hortic Res">
        <title>A haplotype resolved chromosomal level avocado genome allows analysis of novel avocado genes.</title>
        <authorList>
            <person name="Nath O."/>
            <person name="Fletcher S.J."/>
            <person name="Hayward A."/>
            <person name="Shaw L.M."/>
            <person name="Masouleh A.K."/>
            <person name="Furtado A."/>
            <person name="Henry R.J."/>
            <person name="Mitter N."/>
        </authorList>
    </citation>
    <scope>NUCLEOTIDE SEQUENCE [LARGE SCALE GENOMIC DNA]</scope>
    <source>
        <strain evidence="2">cv. Hass</strain>
    </source>
</reference>
<keyword evidence="2" id="KW-1185">Reference proteome</keyword>
<evidence type="ECO:0000313" key="2">
    <source>
        <dbReference type="Proteomes" id="UP001234297"/>
    </source>
</evidence>
<name>A0ACC2MIV8_PERAE</name>
<protein>
    <submittedName>
        <fullName evidence="1">Uncharacterized protein</fullName>
    </submittedName>
</protein>
<dbReference type="Proteomes" id="UP001234297">
    <property type="component" value="Chromosome 2"/>
</dbReference>
<accession>A0ACC2MIV8</accession>